<dbReference type="AlphaFoldDB" id="A0A1J1IJ65"/>
<protein>
    <submittedName>
        <fullName evidence="2">CLUMA_CG011838, isoform A</fullName>
    </submittedName>
</protein>
<dbReference type="EMBL" id="CVRI01000047">
    <property type="protein sequence ID" value="CRK98481.1"/>
    <property type="molecule type" value="Genomic_DNA"/>
</dbReference>
<accession>A0A1J1IJ65</accession>
<feature type="compositionally biased region" description="Polar residues" evidence="1">
    <location>
        <begin position="1"/>
        <end position="12"/>
    </location>
</feature>
<organism evidence="2 3">
    <name type="scientific">Clunio marinus</name>
    <dbReference type="NCBI Taxonomy" id="568069"/>
    <lineage>
        <taxon>Eukaryota</taxon>
        <taxon>Metazoa</taxon>
        <taxon>Ecdysozoa</taxon>
        <taxon>Arthropoda</taxon>
        <taxon>Hexapoda</taxon>
        <taxon>Insecta</taxon>
        <taxon>Pterygota</taxon>
        <taxon>Neoptera</taxon>
        <taxon>Endopterygota</taxon>
        <taxon>Diptera</taxon>
        <taxon>Nematocera</taxon>
        <taxon>Chironomoidea</taxon>
        <taxon>Chironomidae</taxon>
        <taxon>Clunio</taxon>
    </lineage>
</organism>
<name>A0A1J1IJ65_9DIPT</name>
<dbReference type="Proteomes" id="UP000183832">
    <property type="component" value="Unassembled WGS sequence"/>
</dbReference>
<gene>
    <name evidence="2" type="ORF">CLUMA_CG011838</name>
</gene>
<evidence type="ECO:0000256" key="1">
    <source>
        <dbReference type="SAM" id="MobiDB-lite"/>
    </source>
</evidence>
<reference evidence="2 3" key="1">
    <citation type="submission" date="2015-04" db="EMBL/GenBank/DDBJ databases">
        <authorList>
            <person name="Syromyatnikov M.Y."/>
            <person name="Popov V.N."/>
        </authorList>
    </citation>
    <scope>NUCLEOTIDE SEQUENCE [LARGE SCALE GENOMIC DNA]</scope>
</reference>
<feature type="region of interest" description="Disordered" evidence="1">
    <location>
        <begin position="1"/>
        <end position="23"/>
    </location>
</feature>
<evidence type="ECO:0000313" key="3">
    <source>
        <dbReference type="Proteomes" id="UP000183832"/>
    </source>
</evidence>
<keyword evidence="3" id="KW-1185">Reference proteome</keyword>
<proteinExistence type="predicted"/>
<evidence type="ECO:0000313" key="2">
    <source>
        <dbReference type="EMBL" id="CRK98481.1"/>
    </source>
</evidence>
<sequence>MRSRASTTNNIKSEGRYMKNKKLQKREEFSKHLLRLFFNNSLAASSGKESKESLLKVGWNGVTKRRSKHYSNELLPTLNKPTPTLDIVMALR</sequence>